<evidence type="ECO:0000256" key="1">
    <source>
        <dbReference type="PROSITE-ProRule" id="PRU00510"/>
    </source>
</evidence>
<feature type="zinc finger region" description="dksA C4-type" evidence="1">
    <location>
        <begin position="41"/>
        <end position="65"/>
    </location>
</feature>
<dbReference type="Proteomes" id="UP000053748">
    <property type="component" value="Unassembled WGS sequence"/>
</dbReference>
<dbReference type="RefSeq" id="WP_001286513.1">
    <property type="nucleotide sequence ID" value="NZ_CAWMSS010000002.1"/>
</dbReference>
<gene>
    <name evidence="2" type="ORF">AL544_005130</name>
</gene>
<comment type="caution">
    <text evidence="2">The sequence shown here is derived from an EMBL/GenBank/DDBJ whole genome shotgun (WGS) entry which is preliminary data.</text>
</comment>
<keyword evidence="3" id="KW-1185">Reference proteome</keyword>
<dbReference type="PROSITE" id="PS51128">
    <property type="entry name" value="ZF_DKSA_2"/>
    <property type="match status" value="1"/>
</dbReference>
<proteinExistence type="predicted"/>
<organism evidence="2 3">
    <name type="scientific">Vibrio mimicus</name>
    <dbReference type="NCBI Taxonomy" id="674"/>
    <lineage>
        <taxon>Bacteria</taxon>
        <taxon>Pseudomonadati</taxon>
        <taxon>Pseudomonadota</taxon>
        <taxon>Gammaproteobacteria</taxon>
        <taxon>Vibrionales</taxon>
        <taxon>Vibrionaceae</taxon>
        <taxon>Vibrio</taxon>
    </lineage>
</organism>
<reference evidence="2" key="1">
    <citation type="submission" date="2017-12" db="EMBL/GenBank/DDBJ databases">
        <title>FDA dAtabase for Regulatory Grade micrObial Sequences (FDA-ARGOS): Supporting development and validation of Infectious Disease Dx tests.</title>
        <authorList>
            <person name="Hoffmann M."/>
            <person name="Allard M."/>
            <person name="Evans P."/>
            <person name="Brown E."/>
            <person name="Tallon L.J."/>
            <person name="Sadzewicz L."/>
            <person name="Sengamalay N."/>
            <person name="Ott S."/>
            <person name="Godinez A."/>
            <person name="Nagaraj S."/>
            <person name="Vavikolanu K."/>
            <person name="Aluvathingal J."/>
            <person name="Nadendla S."/>
            <person name="Hobson J."/>
            <person name="Sichtig H."/>
        </authorList>
    </citation>
    <scope>NUCLEOTIDE SEQUENCE [LARGE SCALE GENOMIC DNA]</scope>
    <source>
        <strain evidence="2">FDAARGOS_113</strain>
    </source>
</reference>
<dbReference type="AlphaFoldDB" id="A0A2J9VKI8"/>
<sequence>MSDWIDRSVMEQQAELERGIARARQTTVRSTQQKLDGVVVCACCLCPIPLGRLKIFPNATHCTQCGD</sequence>
<evidence type="ECO:0000313" key="2">
    <source>
        <dbReference type="EMBL" id="PNM64296.1"/>
    </source>
</evidence>
<evidence type="ECO:0000313" key="3">
    <source>
        <dbReference type="Proteomes" id="UP000053748"/>
    </source>
</evidence>
<accession>A0A2J9VKI8</accession>
<dbReference type="EMBL" id="LOSJ02000001">
    <property type="protein sequence ID" value="PNM64296.1"/>
    <property type="molecule type" value="Genomic_DNA"/>
</dbReference>
<dbReference type="OrthoDB" id="962301at2"/>
<protein>
    <submittedName>
        <fullName evidence="2">Uncharacterized protein</fullName>
    </submittedName>
</protein>
<name>A0A2J9VKI8_VIBMI</name>